<organism evidence="1 3">
    <name type="scientific">Cryobacterium roopkundense</name>
    <dbReference type="NCBI Taxonomy" id="1001240"/>
    <lineage>
        <taxon>Bacteria</taxon>
        <taxon>Bacillati</taxon>
        <taxon>Actinomycetota</taxon>
        <taxon>Actinomycetes</taxon>
        <taxon>Micrococcales</taxon>
        <taxon>Microbacteriaceae</taxon>
        <taxon>Cryobacterium</taxon>
    </lineage>
</organism>
<name>A0A099JHM9_9MICO</name>
<dbReference type="OrthoDB" id="4326943at2"/>
<protein>
    <submittedName>
        <fullName evidence="1">Uncharacterized protein</fullName>
    </submittedName>
</protein>
<evidence type="ECO:0000313" key="1">
    <source>
        <dbReference type="EMBL" id="KGJ77575.1"/>
    </source>
</evidence>
<dbReference type="Proteomes" id="UP000029864">
    <property type="component" value="Unassembled WGS sequence"/>
</dbReference>
<reference evidence="2 4" key="2">
    <citation type="submission" date="2020-08" db="EMBL/GenBank/DDBJ databases">
        <title>Sequencing the genomes of 1000 actinobacteria strains.</title>
        <authorList>
            <person name="Klenk H.-P."/>
        </authorList>
    </citation>
    <scope>NUCLEOTIDE SEQUENCE [LARGE SCALE GENOMIC DNA]</scope>
    <source>
        <strain evidence="2 4">DSM 21065</strain>
    </source>
</reference>
<keyword evidence="3" id="KW-1185">Reference proteome</keyword>
<reference evidence="1 3" key="1">
    <citation type="submission" date="2014-08" db="EMBL/GenBank/DDBJ databases">
        <authorList>
            <person name="Sisinthy S."/>
        </authorList>
    </citation>
    <scope>NUCLEOTIDE SEQUENCE [LARGE SCALE GENOMIC DNA]</scope>
    <source>
        <strain evidence="1 3">RuG17</strain>
    </source>
</reference>
<evidence type="ECO:0000313" key="3">
    <source>
        <dbReference type="Proteomes" id="UP000029864"/>
    </source>
</evidence>
<dbReference type="EMBL" id="JPXF01000023">
    <property type="protein sequence ID" value="KGJ77575.1"/>
    <property type="molecule type" value="Genomic_DNA"/>
</dbReference>
<dbReference type="EMBL" id="JACHBQ010000001">
    <property type="protein sequence ID" value="MBB5641711.1"/>
    <property type="molecule type" value="Genomic_DNA"/>
</dbReference>
<dbReference type="AlphaFoldDB" id="A0A099JHM9"/>
<evidence type="ECO:0000313" key="2">
    <source>
        <dbReference type="EMBL" id="MBB5641711.1"/>
    </source>
</evidence>
<dbReference type="Proteomes" id="UP000561726">
    <property type="component" value="Unassembled WGS sequence"/>
</dbReference>
<gene>
    <name evidence="2" type="ORF">BJ997_002259</name>
    <name evidence="1" type="ORF">GY21_07300</name>
</gene>
<comment type="caution">
    <text evidence="1">The sequence shown here is derived from an EMBL/GenBank/DDBJ whole genome shotgun (WGS) entry which is preliminary data.</text>
</comment>
<evidence type="ECO:0000313" key="4">
    <source>
        <dbReference type="Proteomes" id="UP000561726"/>
    </source>
</evidence>
<dbReference type="STRING" id="1001240.GY21_07300"/>
<proteinExistence type="predicted"/>
<dbReference type="eggNOG" id="COG0582">
    <property type="taxonomic scope" value="Bacteria"/>
</dbReference>
<dbReference type="RefSeq" id="WP_035836074.1">
    <property type="nucleotide sequence ID" value="NZ_JACHBQ010000001.1"/>
</dbReference>
<accession>A0A099JHM9</accession>
<sequence length="120" mass="13156">MPRRRTRASEIGIIRIVVLANGRVEANARMRDEVGALHRLKAARGTEVEARRALQEQADLIRNGSTGVSLDAYSTIADAAAVFLDDKRRSGTVEISTIETYEFSVNDVLVPECGDLLLTD</sequence>